<reference evidence="1" key="2">
    <citation type="journal article" date="2015" name="Data Brief">
        <title>Shoot transcriptome of the giant reed, Arundo donax.</title>
        <authorList>
            <person name="Barrero R.A."/>
            <person name="Guerrero F.D."/>
            <person name="Moolhuijzen P."/>
            <person name="Goolsby J.A."/>
            <person name="Tidwell J."/>
            <person name="Bellgard S.E."/>
            <person name="Bellgard M.I."/>
        </authorList>
    </citation>
    <scope>NUCLEOTIDE SEQUENCE</scope>
    <source>
        <tissue evidence="1">Shoot tissue taken approximately 20 cm above the soil surface</tissue>
    </source>
</reference>
<dbReference type="EMBL" id="GBRH01199292">
    <property type="protein sequence ID" value="JAD98603.1"/>
    <property type="molecule type" value="Transcribed_RNA"/>
</dbReference>
<reference evidence="1" key="1">
    <citation type="submission" date="2014-09" db="EMBL/GenBank/DDBJ databases">
        <authorList>
            <person name="Magalhaes I.L.F."/>
            <person name="Oliveira U."/>
            <person name="Santos F.R."/>
            <person name="Vidigal T.H.D.A."/>
            <person name="Brescovit A.D."/>
            <person name="Santos A.J."/>
        </authorList>
    </citation>
    <scope>NUCLEOTIDE SEQUENCE</scope>
    <source>
        <tissue evidence="1">Shoot tissue taken approximately 20 cm above the soil surface</tissue>
    </source>
</reference>
<accession>A0A0A9EHZ2</accession>
<sequence length="53" mass="6250">MNVGVCAITLCAVMYITRYFKVHFFQFSYCLIHFNLFPCEYQCVVSKNIESDI</sequence>
<evidence type="ECO:0000313" key="1">
    <source>
        <dbReference type="EMBL" id="JAD98603.1"/>
    </source>
</evidence>
<dbReference type="AlphaFoldDB" id="A0A0A9EHZ2"/>
<organism evidence="1">
    <name type="scientific">Arundo donax</name>
    <name type="common">Giant reed</name>
    <name type="synonym">Donax arundinaceus</name>
    <dbReference type="NCBI Taxonomy" id="35708"/>
    <lineage>
        <taxon>Eukaryota</taxon>
        <taxon>Viridiplantae</taxon>
        <taxon>Streptophyta</taxon>
        <taxon>Embryophyta</taxon>
        <taxon>Tracheophyta</taxon>
        <taxon>Spermatophyta</taxon>
        <taxon>Magnoliopsida</taxon>
        <taxon>Liliopsida</taxon>
        <taxon>Poales</taxon>
        <taxon>Poaceae</taxon>
        <taxon>PACMAD clade</taxon>
        <taxon>Arundinoideae</taxon>
        <taxon>Arundineae</taxon>
        <taxon>Arundo</taxon>
    </lineage>
</organism>
<proteinExistence type="predicted"/>
<protein>
    <submittedName>
        <fullName evidence="1">Uncharacterized protein</fullName>
    </submittedName>
</protein>
<name>A0A0A9EHZ2_ARUDO</name>